<organism evidence="5 6">
    <name type="scientific">Candidatus Woesebacteria bacterium RIFCSPHIGHO2_02_FULL_39_13</name>
    <dbReference type="NCBI Taxonomy" id="1802505"/>
    <lineage>
        <taxon>Bacteria</taxon>
        <taxon>Candidatus Woeseibacteriota</taxon>
    </lineage>
</organism>
<dbReference type="AlphaFoldDB" id="A0A1F7Z598"/>
<evidence type="ECO:0000256" key="1">
    <source>
        <dbReference type="ARBA" id="ARBA00006601"/>
    </source>
</evidence>
<dbReference type="Gene3D" id="3.40.50.720">
    <property type="entry name" value="NAD(P)-binding Rossmann-like Domain"/>
    <property type="match status" value="1"/>
</dbReference>
<sequence length="286" mass="32282">MAKIGVIGWGYVGAATGKGFLKNKKNKVYWYDKYKKSPYTFEEVLNSSEFIFVCLPTPMLRDYSGMDMSVVKEVVHKIAKGLEHSNKVVIIKSTVLPGTTLSFSKKFPRVHFAMNPEFLTQEHANEDFLNPSRTIIGVNDKRVGERIKKLYKSILPGGRKYFITDFTSAELAKYMSNLVLASKVLLANEFYFLAKKIGARYDQVRQMVEADHRIGTHLKTPGPDGDFGFGGACFPKDMLGLLAFAKKKGVDVSALDAIWKKNLKIRKQRDWEKMDNAFGRGASKKN</sequence>
<evidence type="ECO:0008006" key="7">
    <source>
        <dbReference type="Google" id="ProtNLM"/>
    </source>
</evidence>
<evidence type="ECO:0000259" key="4">
    <source>
        <dbReference type="Pfam" id="PF03721"/>
    </source>
</evidence>
<feature type="domain" description="UDP-glucose/GDP-mannose dehydrogenase N-terminal" evidence="4">
    <location>
        <begin position="40"/>
        <end position="150"/>
    </location>
</feature>
<evidence type="ECO:0000313" key="6">
    <source>
        <dbReference type="Proteomes" id="UP000177169"/>
    </source>
</evidence>
<dbReference type="GO" id="GO:0051287">
    <property type="term" value="F:NAD binding"/>
    <property type="evidence" value="ECO:0007669"/>
    <property type="project" value="InterPro"/>
</dbReference>
<dbReference type="InterPro" id="IPR017476">
    <property type="entry name" value="UDP-Glc/GDP-Man"/>
</dbReference>
<dbReference type="InterPro" id="IPR036291">
    <property type="entry name" value="NAD(P)-bd_dom_sf"/>
</dbReference>
<dbReference type="GO" id="GO:0000271">
    <property type="term" value="P:polysaccharide biosynthetic process"/>
    <property type="evidence" value="ECO:0007669"/>
    <property type="project" value="InterPro"/>
</dbReference>
<feature type="domain" description="UDP-glucose/GDP-mannose dehydrogenase dimerisation" evidence="3">
    <location>
        <begin position="168"/>
        <end position="262"/>
    </location>
</feature>
<gene>
    <name evidence="5" type="ORF">A3D01_05955</name>
</gene>
<dbReference type="InterPro" id="IPR014026">
    <property type="entry name" value="UDP-Glc/GDP-Man_DH_dimer"/>
</dbReference>
<dbReference type="GO" id="GO:0016616">
    <property type="term" value="F:oxidoreductase activity, acting on the CH-OH group of donors, NAD or NADP as acceptor"/>
    <property type="evidence" value="ECO:0007669"/>
    <property type="project" value="InterPro"/>
</dbReference>
<accession>A0A1F7Z598</accession>
<evidence type="ECO:0000259" key="3">
    <source>
        <dbReference type="Pfam" id="PF00984"/>
    </source>
</evidence>
<dbReference type="EMBL" id="MGGR01000011">
    <property type="protein sequence ID" value="OGM33935.1"/>
    <property type="molecule type" value="Genomic_DNA"/>
</dbReference>
<evidence type="ECO:0000256" key="2">
    <source>
        <dbReference type="PIRNR" id="PIRNR000124"/>
    </source>
</evidence>
<comment type="caution">
    <text evidence="5">The sequence shown here is derived from an EMBL/GenBank/DDBJ whole genome shotgun (WGS) entry which is preliminary data.</text>
</comment>
<proteinExistence type="inferred from homology"/>
<name>A0A1F7Z598_9BACT</name>
<evidence type="ECO:0000313" key="5">
    <source>
        <dbReference type="EMBL" id="OGM33935.1"/>
    </source>
</evidence>
<comment type="similarity">
    <text evidence="1 2">Belongs to the UDP-glucose/GDP-mannose dehydrogenase family.</text>
</comment>
<dbReference type="GO" id="GO:0016628">
    <property type="term" value="F:oxidoreductase activity, acting on the CH-CH group of donors, NAD or NADP as acceptor"/>
    <property type="evidence" value="ECO:0007669"/>
    <property type="project" value="InterPro"/>
</dbReference>
<protein>
    <recommendedName>
        <fullName evidence="7">UDP-glucose/GDP-mannose dehydrogenase dimerisation domain-containing protein</fullName>
    </recommendedName>
</protein>
<dbReference type="PIRSF" id="PIRSF000124">
    <property type="entry name" value="UDPglc_GDPman_dh"/>
    <property type="match status" value="1"/>
</dbReference>
<dbReference type="Gene3D" id="1.10.1040.10">
    <property type="entry name" value="N-(1-d-carboxylethyl)-l-norvaline Dehydrogenase, domain 2"/>
    <property type="match status" value="1"/>
</dbReference>
<dbReference type="PANTHER" id="PTHR43750:SF3">
    <property type="entry name" value="UDP-GLUCOSE 6-DEHYDROGENASE TUAD"/>
    <property type="match status" value="1"/>
</dbReference>
<dbReference type="InterPro" id="IPR001732">
    <property type="entry name" value="UDP-Glc/GDP-Man_DH_N"/>
</dbReference>
<dbReference type="InterPro" id="IPR028359">
    <property type="entry name" value="UDP_ManNAc/GlcNAc_DH"/>
</dbReference>
<reference evidence="5 6" key="1">
    <citation type="journal article" date="2016" name="Nat. Commun.">
        <title>Thousands of microbial genomes shed light on interconnected biogeochemical processes in an aquifer system.</title>
        <authorList>
            <person name="Anantharaman K."/>
            <person name="Brown C.T."/>
            <person name="Hug L.A."/>
            <person name="Sharon I."/>
            <person name="Castelle C.J."/>
            <person name="Probst A.J."/>
            <person name="Thomas B.C."/>
            <person name="Singh A."/>
            <person name="Wilkins M.J."/>
            <person name="Karaoz U."/>
            <person name="Brodie E.L."/>
            <person name="Williams K.H."/>
            <person name="Hubbard S.S."/>
            <person name="Banfield J.F."/>
        </authorList>
    </citation>
    <scope>NUCLEOTIDE SEQUENCE [LARGE SCALE GENOMIC DNA]</scope>
</reference>
<dbReference type="Pfam" id="PF03721">
    <property type="entry name" value="UDPG_MGDP_dh_N"/>
    <property type="match status" value="1"/>
</dbReference>
<dbReference type="InterPro" id="IPR013328">
    <property type="entry name" value="6PGD_dom2"/>
</dbReference>
<dbReference type="Pfam" id="PF00984">
    <property type="entry name" value="UDPG_MGDP_dh"/>
    <property type="match status" value="1"/>
</dbReference>
<dbReference type="STRING" id="1802505.A3D01_05955"/>
<dbReference type="PANTHER" id="PTHR43750">
    <property type="entry name" value="UDP-GLUCOSE 6-DEHYDROGENASE TUAD"/>
    <property type="match status" value="1"/>
</dbReference>
<dbReference type="SUPFAM" id="SSF48179">
    <property type="entry name" value="6-phosphogluconate dehydrogenase C-terminal domain-like"/>
    <property type="match status" value="1"/>
</dbReference>
<dbReference type="Proteomes" id="UP000177169">
    <property type="component" value="Unassembled WGS sequence"/>
</dbReference>
<dbReference type="InterPro" id="IPR008927">
    <property type="entry name" value="6-PGluconate_DH-like_C_sf"/>
</dbReference>
<dbReference type="PIRSF" id="PIRSF500136">
    <property type="entry name" value="UDP_ManNAc_DH"/>
    <property type="match status" value="1"/>
</dbReference>
<dbReference type="SUPFAM" id="SSF51735">
    <property type="entry name" value="NAD(P)-binding Rossmann-fold domains"/>
    <property type="match status" value="1"/>
</dbReference>